<dbReference type="OrthoDB" id="10261452at2759"/>
<dbReference type="Proteomes" id="UP000502823">
    <property type="component" value="Unassembled WGS sequence"/>
</dbReference>
<organism evidence="3 4">
    <name type="scientific">Coptotermes formosanus</name>
    <name type="common">Formosan subterranean termite</name>
    <dbReference type="NCBI Taxonomy" id="36987"/>
    <lineage>
        <taxon>Eukaryota</taxon>
        <taxon>Metazoa</taxon>
        <taxon>Ecdysozoa</taxon>
        <taxon>Arthropoda</taxon>
        <taxon>Hexapoda</taxon>
        <taxon>Insecta</taxon>
        <taxon>Pterygota</taxon>
        <taxon>Neoptera</taxon>
        <taxon>Polyneoptera</taxon>
        <taxon>Dictyoptera</taxon>
        <taxon>Blattodea</taxon>
        <taxon>Blattoidea</taxon>
        <taxon>Termitoidae</taxon>
        <taxon>Rhinotermitidae</taxon>
        <taxon>Coptotermes</taxon>
    </lineage>
</organism>
<dbReference type="GO" id="GO:0019843">
    <property type="term" value="F:rRNA binding"/>
    <property type="evidence" value="ECO:0007669"/>
    <property type="project" value="InterPro"/>
</dbReference>
<dbReference type="GO" id="GO:0006364">
    <property type="term" value="P:rRNA processing"/>
    <property type="evidence" value="ECO:0007669"/>
    <property type="project" value="InterPro"/>
</dbReference>
<dbReference type="GO" id="GO:0030687">
    <property type="term" value="C:preribosome, large subunit precursor"/>
    <property type="evidence" value="ECO:0007669"/>
    <property type="project" value="TreeGrafter"/>
</dbReference>
<feature type="compositionally biased region" description="Basic residues" evidence="1">
    <location>
        <begin position="401"/>
        <end position="420"/>
    </location>
</feature>
<feature type="region of interest" description="Disordered" evidence="1">
    <location>
        <begin position="1"/>
        <end position="25"/>
    </location>
</feature>
<keyword evidence="4" id="KW-1185">Reference proteome</keyword>
<dbReference type="InterPro" id="IPR007109">
    <property type="entry name" value="Brix"/>
</dbReference>
<dbReference type="FunCoup" id="A0A6L2PBA1">
    <property type="interactions" value="988"/>
</dbReference>
<feature type="region of interest" description="Disordered" evidence="1">
    <location>
        <begin position="452"/>
        <end position="472"/>
    </location>
</feature>
<dbReference type="Pfam" id="PF04427">
    <property type="entry name" value="Brix"/>
    <property type="match status" value="1"/>
</dbReference>
<feature type="compositionally biased region" description="Basic residues" evidence="1">
    <location>
        <begin position="454"/>
        <end position="472"/>
    </location>
</feature>
<evidence type="ECO:0000313" key="4">
    <source>
        <dbReference type="Proteomes" id="UP000502823"/>
    </source>
</evidence>
<dbReference type="SMART" id="SM00879">
    <property type="entry name" value="Brix"/>
    <property type="match status" value="1"/>
</dbReference>
<dbReference type="AlphaFoldDB" id="A0A6L2PBA1"/>
<sequence>MGKRKKGRSVKNNIQADTEEPEELKRAPHSFVIHRGDVGGYVIELTRDFRKVMEPFTASCLKPRKKNTIKDFVSIAGLLHVSHLCIFTSTELGTYMKIARLPHGPTLTFQVHSYSLTRDVVSAMKKQFVFEKLYQNASLIVMNSFSGEGRHMKLMASMFQNMFPTINITKVKLSNIRRCVLLNYDVNTKMIDFRHYAVKAVPVGLSKGIKKLVQSKVPNLGRFEDISDFITKSGQLSESEAEDDPGSHVTLPQKLSSRGNIASAQSALRLIELGPRLTLQASPALDGVLNGEVLFHEFIEKTEEEKLLIKKKREEKRKLKEKRKRIQDENTRKKAQKKEEMKQKSLKGMQKKLENQSEMHKLQAEVEEDAGSGEDDNDAEWYRKEVGHDPETGLFDSVPRRQNKRKLSSSRGPFHKKKKESLKYGTNAEMNPTIQNKFLKGKQKFARDGAVQKNKFHKRKVFGSKISKKNKP</sequence>
<reference evidence="4" key="1">
    <citation type="submission" date="2020-01" db="EMBL/GenBank/DDBJ databases">
        <title>Draft genome sequence of the Termite Coptotermes fromosanus.</title>
        <authorList>
            <person name="Itakura S."/>
            <person name="Yosikawa Y."/>
            <person name="Umezawa K."/>
        </authorList>
    </citation>
    <scope>NUCLEOTIDE SEQUENCE [LARGE SCALE GENOMIC DNA]</scope>
</reference>
<dbReference type="InParanoid" id="A0A6L2PBA1"/>
<evidence type="ECO:0000259" key="2">
    <source>
        <dbReference type="PROSITE" id="PS50833"/>
    </source>
</evidence>
<dbReference type="SUPFAM" id="SSF52954">
    <property type="entry name" value="Class II aaRS ABD-related"/>
    <property type="match status" value="1"/>
</dbReference>
<dbReference type="PROSITE" id="PS50833">
    <property type="entry name" value="BRIX"/>
    <property type="match status" value="1"/>
</dbReference>
<gene>
    <name evidence="3" type="ORF">Cfor_03744</name>
</gene>
<feature type="compositionally biased region" description="Basic and acidic residues" evidence="1">
    <location>
        <begin position="380"/>
        <end position="391"/>
    </location>
</feature>
<protein>
    <recommendedName>
        <fullName evidence="2">Brix domain-containing protein</fullName>
    </recommendedName>
</protein>
<comment type="caution">
    <text evidence="3">The sequence shown here is derived from an EMBL/GenBank/DDBJ whole genome shotgun (WGS) entry which is preliminary data.</text>
</comment>
<feature type="compositionally biased region" description="Basic and acidic residues" evidence="1">
    <location>
        <begin position="326"/>
        <end position="343"/>
    </location>
</feature>
<accession>A0A6L2PBA1</accession>
<evidence type="ECO:0000256" key="1">
    <source>
        <dbReference type="SAM" id="MobiDB-lite"/>
    </source>
</evidence>
<name>A0A6L2PBA1_COPFO</name>
<dbReference type="PANTHER" id="PTHR12661:SF5">
    <property type="entry name" value="SUPPRESSOR OF SWI4 1 HOMOLOG"/>
    <property type="match status" value="1"/>
</dbReference>
<feature type="compositionally biased region" description="Acidic residues" evidence="1">
    <location>
        <begin position="365"/>
        <end position="379"/>
    </location>
</feature>
<feature type="compositionally biased region" description="Basic and acidic residues" evidence="1">
    <location>
        <begin position="351"/>
        <end position="364"/>
    </location>
</feature>
<dbReference type="EMBL" id="BLKM01000167">
    <property type="protein sequence ID" value="GFG29694.1"/>
    <property type="molecule type" value="Genomic_DNA"/>
</dbReference>
<feature type="domain" description="Brix" evidence="2">
    <location>
        <begin position="28"/>
        <end position="290"/>
    </location>
</feature>
<dbReference type="InterPro" id="IPR045112">
    <property type="entry name" value="PPAN-like"/>
</dbReference>
<dbReference type="GO" id="GO:0000027">
    <property type="term" value="P:ribosomal large subunit assembly"/>
    <property type="evidence" value="ECO:0007669"/>
    <property type="project" value="TreeGrafter"/>
</dbReference>
<feature type="region of interest" description="Disordered" evidence="1">
    <location>
        <begin position="318"/>
        <end position="427"/>
    </location>
</feature>
<evidence type="ECO:0000313" key="3">
    <source>
        <dbReference type="EMBL" id="GFG29694.1"/>
    </source>
</evidence>
<proteinExistence type="predicted"/>
<dbReference type="PANTHER" id="PTHR12661">
    <property type="entry name" value="PETER PAN-RELATED"/>
    <property type="match status" value="1"/>
</dbReference>